<evidence type="ECO:0000313" key="1">
    <source>
        <dbReference type="EMBL" id="QJA72738.1"/>
    </source>
</evidence>
<protein>
    <submittedName>
        <fullName evidence="1">Uncharacterized protein</fullName>
    </submittedName>
</protein>
<organism evidence="1">
    <name type="scientific">viral metagenome</name>
    <dbReference type="NCBI Taxonomy" id="1070528"/>
    <lineage>
        <taxon>unclassified sequences</taxon>
        <taxon>metagenomes</taxon>
        <taxon>organismal metagenomes</taxon>
    </lineage>
</organism>
<proteinExistence type="predicted"/>
<reference evidence="1" key="1">
    <citation type="submission" date="2020-03" db="EMBL/GenBank/DDBJ databases">
        <title>The deep terrestrial virosphere.</title>
        <authorList>
            <person name="Holmfeldt K."/>
            <person name="Nilsson E."/>
            <person name="Simone D."/>
            <person name="Lopez-Fernandez M."/>
            <person name="Wu X."/>
            <person name="de Brujin I."/>
            <person name="Lundin D."/>
            <person name="Andersson A."/>
            <person name="Bertilsson S."/>
            <person name="Dopson M."/>
        </authorList>
    </citation>
    <scope>NUCLEOTIDE SEQUENCE</scope>
    <source>
        <strain evidence="1">MM415A02626</strain>
    </source>
</reference>
<dbReference type="EMBL" id="MT141974">
    <property type="protein sequence ID" value="QJA72738.1"/>
    <property type="molecule type" value="Genomic_DNA"/>
</dbReference>
<gene>
    <name evidence="1" type="ORF">MM415A02626_0011</name>
</gene>
<accession>A0A6M3JTQ0</accession>
<sequence>MKKAICPITKKPFDCLECFAIVDGEKCPYMLRDEQTERELNFLRKVIEREMNEKGNS</sequence>
<name>A0A6M3JTQ0_9ZZZZ</name>
<dbReference type="AlphaFoldDB" id="A0A6M3JTQ0"/>